<evidence type="ECO:0000256" key="1">
    <source>
        <dbReference type="SAM" id="Coils"/>
    </source>
</evidence>
<protein>
    <submittedName>
        <fullName evidence="4">Uncharacterized protein</fullName>
    </submittedName>
</protein>
<comment type="caution">
    <text evidence="4">The sequence shown here is derived from an EMBL/GenBank/DDBJ whole genome shotgun (WGS) entry which is preliminary data.</text>
</comment>
<keyword evidence="3" id="KW-0812">Transmembrane</keyword>
<feature type="compositionally biased region" description="Basic and acidic residues" evidence="2">
    <location>
        <begin position="41"/>
        <end position="52"/>
    </location>
</feature>
<evidence type="ECO:0000256" key="2">
    <source>
        <dbReference type="SAM" id="MobiDB-lite"/>
    </source>
</evidence>
<feature type="region of interest" description="Disordered" evidence="2">
    <location>
        <begin position="39"/>
        <end position="60"/>
    </location>
</feature>
<feature type="coiled-coil region" evidence="1">
    <location>
        <begin position="72"/>
        <end position="99"/>
    </location>
</feature>
<reference evidence="4" key="1">
    <citation type="journal article" date="2015" name="Nature">
        <title>Complex archaea that bridge the gap between prokaryotes and eukaryotes.</title>
        <authorList>
            <person name="Spang A."/>
            <person name="Saw J.H."/>
            <person name="Jorgensen S.L."/>
            <person name="Zaremba-Niedzwiedzka K."/>
            <person name="Martijn J."/>
            <person name="Lind A.E."/>
            <person name="van Eijk R."/>
            <person name="Schleper C."/>
            <person name="Guy L."/>
            <person name="Ettema T.J."/>
        </authorList>
    </citation>
    <scope>NUCLEOTIDE SEQUENCE</scope>
</reference>
<sequence length="102" mass="11628">MDLELHWIAYYVEALAVPIAFWVAFGIVLYHTSVRTKLSKKPKEDEMPRDREVEEPEPAAWQDIQGLRDSGMDSLVLLANGLQDEMADLKSERDALLKQIGD</sequence>
<dbReference type="AlphaFoldDB" id="A0A0F8WXF1"/>
<accession>A0A0F8WXF1</accession>
<keyword evidence="1" id="KW-0175">Coiled coil</keyword>
<keyword evidence="3" id="KW-1133">Transmembrane helix</keyword>
<evidence type="ECO:0000256" key="3">
    <source>
        <dbReference type="SAM" id="Phobius"/>
    </source>
</evidence>
<feature type="non-terminal residue" evidence="4">
    <location>
        <position position="102"/>
    </location>
</feature>
<proteinExistence type="predicted"/>
<organism evidence="4">
    <name type="scientific">marine sediment metagenome</name>
    <dbReference type="NCBI Taxonomy" id="412755"/>
    <lineage>
        <taxon>unclassified sequences</taxon>
        <taxon>metagenomes</taxon>
        <taxon>ecological metagenomes</taxon>
    </lineage>
</organism>
<feature type="transmembrane region" description="Helical" evidence="3">
    <location>
        <begin position="6"/>
        <end position="30"/>
    </location>
</feature>
<keyword evidence="3" id="KW-0472">Membrane</keyword>
<dbReference type="EMBL" id="LAZR01062437">
    <property type="protein sequence ID" value="KKK61512.1"/>
    <property type="molecule type" value="Genomic_DNA"/>
</dbReference>
<gene>
    <name evidence="4" type="ORF">LCGC14_3013610</name>
</gene>
<evidence type="ECO:0000313" key="4">
    <source>
        <dbReference type="EMBL" id="KKK61512.1"/>
    </source>
</evidence>
<name>A0A0F8WXF1_9ZZZZ</name>